<dbReference type="RefSeq" id="WP_346754431.1">
    <property type="nucleotide sequence ID" value="NZ_JAUJEA010000011.1"/>
</dbReference>
<dbReference type="InterPro" id="IPR019853">
    <property type="entry name" value="GldB-like"/>
</dbReference>
<reference evidence="1" key="1">
    <citation type="submission" date="2023-06" db="EMBL/GenBank/DDBJ databases">
        <title>Genomic of Parafulvivirga corallium.</title>
        <authorList>
            <person name="Wang G."/>
        </authorList>
    </citation>
    <scope>NUCLEOTIDE SEQUENCE</scope>
    <source>
        <strain evidence="1">BMA10</strain>
    </source>
</reference>
<gene>
    <name evidence="1" type="primary">gldB</name>
    <name evidence="1" type="ORF">QQ008_23650</name>
</gene>
<dbReference type="Pfam" id="PF25594">
    <property type="entry name" value="GldB_lipo"/>
    <property type="match status" value="1"/>
</dbReference>
<sequence>MIKNALWVVLLLIGLFSCTNDQCKEIDVSSIDLDLHVERLEDPFFLAKNDVDMTKFLKEHVTLSEAFYQRSQYPHDSILVNKLVKLSNDPFLDTLYQETRKVYGDFGKQKKQYTTAFKMMKHYYPEFNPPKIKTIVTGIGDGNDLYISNDEIIIGLDWFLANDGSYKPLGVPQYILNRLTKEHLVPSSVMFLSDQFNKTDLHDKSMLAEMIYYGKAYEFTKRMMPCIPDSLIIGYSKEEIDGAFANQETIWAHFLDNSLLYETNHFVKTKFISERPNVPEIGNECPGRIGQWLGWEIVRRYMENTGASFQELMKEKDAQKIFTRSKYKPKNR</sequence>
<dbReference type="Proteomes" id="UP001172082">
    <property type="component" value="Unassembled WGS sequence"/>
</dbReference>
<comment type="caution">
    <text evidence="1">The sequence shown here is derived from an EMBL/GenBank/DDBJ whole genome shotgun (WGS) entry which is preliminary data.</text>
</comment>
<organism evidence="1 2">
    <name type="scientific">Splendidivirga corallicola</name>
    <dbReference type="NCBI Taxonomy" id="3051826"/>
    <lineage>
        <taxon>Bacteria</taxon>
        <taxon>Pseudomonadati</taxon>
        <taxon>Bacteroidota</taxon>
        <taxon>Cytophagia</taxon>
        <taxon>Cytophagales</taxon>
        <taxon>Splendidivirgaceae</taxon>
        <taxon>Splendidivirga</taxon>
    </lineage>
</organism>
<evidence type="ECO:0000313" key="1">
    <source>
        <dbReference type="EMBL" id="MDN5204408.1"/>
    </source>
</evidence>
<evidence type="ECO:0000313" key="2">
    <source>
        <dbReference type="Proteomes" id="UP001172082"/>
    </source>
</evidence>
<name>A0ABT8KXS2_9BACT</name>
<keyword evidence="1" id="KW-0449">Lipoprotein</keyword>
<proteinExistence type="predicted"/>
<accession>A0ABT8KXS2</accession>
<dbReference type="PROSITE" id="PS51257">
    <property type="entry name" value="PROKAR_LIPOPROTEIN"/>
    <property type="match status" value="1"/>
</dbReference>
<protein>
    <submittedName>
        <fullName evidence="1">Gliding motility lipoprotein GldB</fullName>
    </submittedName>
</protein>
<keyword evidence="2" id="KW-1185">Reference proteome</keyword>
<dbReference type="NCBIfam" id="TIGR03514">
    <property type="entry name" value="GldB_lipo"/>
    <property type="match status" value="1"/>
</dbReference>
<dbReference type="EMBL" id="JAUJEA010000011">
    <property type="protein sequence ID" value="MDN5204408.1"/>
    <property type="molecule type" value="Genomic_DNA"/>
</dbReference>